<dbReference type="InterPro" id="IPR036291">
    <property type="entry name" value="NAD(P)-bd_dom_sf"/>
</dbReference>
<dbReference type="NCBIfam" id="NF004793">
    <property type="entry name" value="PRK06141.1"/>
    <property type="match status" value="1"/>
</dbReference>
<dbReference type="Gene3D" id="3.40.50.720">
    <property type="entry name" value="NAD(P)-binding Rossmann-like Domain"/>
    <property type="match status" value="1"/>
</dbReference>
<gene>
    <name evidence="2" type="ORF">SAMN05660429_02235</name>
</gene>
<keyword evidence="3" id="KW-1185">Reference proteome</keyword>
<dbReference type="PIRSF" id="PIRSF001439">
    <property type="entry name" value="CryM"/>
    <property type="match status" value="1"/>
</dbReference>
<evidence type="ECO:0000256" key="1">
    <source>
        <dbReference type="ARBA" id="ARBA00008903"/>
    </source>
</evidence>
<comment type="similarity">
    <text evidence="1">Belongs to the ornithine cyclodeaminase/mu-crystallin family.</text>
</comment>
<dbReference type="InterPro" id="IPR003462">
    <property type="entry name" value="ODC_Mu_crystall"/>
</dbReference>
<dbReference type="GO" id="GO:0016491">
    <property type="term" value="F:oxidoreductase activity"/>
    <property type="evidence" value="ECO:0007669"/>
    <property type="project" value="UniProtKB-ARBA"/>
</dbReference>
<dbReference type="Gene3D" id="3.30.1780.10">
    <property type="entry name" value="ornithine cyclodeaminase, domain 1"/>
    <property type="match status" value="1"/>
</dbReference>
<dbReference type="PANTHER" id="PTHR13812">
    <property type="entry name" value="KETIMINE REDUCTASE MU-CRYSTALLIN"/>
    <property type="match status" value="1"/>
</dbReference>
<organism evidence="2 3">
    <name type="scientific">Thalassotalea agarivorans</name>
    <name type="common">Thalassomonas agarivorans</name>
    <dbReference type="NCBI Taxonomy" id="349064"/>
    <lineage>
        <taxon>Bacteria</taxon>
        <taxon>Pseudomonadati</taxon>
        <taxon>Pseudomonadota</taxon>
        <taxon>Gammaproteobacteria</taxon>
        <taxon>Alteromonadales</taxon>
        <taxon>Colwelliaceae</taxon>
        <taxon>Thalassotalea</taxon>
    </lineage>
</organism>
<name>A0A1I0FUJ7_THASX</name>
<proteinExistence type="inferred from homology"/>
<dbReference type="InterPro" id="IPR023401">
    <property type="entry name" value="ODC_N"/>
</dbReference>
<accession>A0A1I0FUJ7</accession>
<dbReference type="Proteomes" id="UP000199308">
    <property type="component" value="Unassembled WGS sequence"/>
</dbReference>
<dbReference type="SUPFAM" id="SSF51735">
    <property type="entry name" value="NAD(P)-binding Rossmann-fold domains"/>
    <property type="match status" value="1"/>
</dbReference>
<dbReference type="PANTHER" id="PTHR13812:SF19">
    <property type="entry name" value="KETIMINE REDUCTASE MU-CRYSTALLIN"/>
    <property type="match status" value="1"/>
</dbReference>
<dbReference type="GO" id="GO:0005737">
    <property type="term" value="C:cytoplasm"/>
    <property type="evidence" value="ECO:0007669"/>
    <property type="project" value="TreeGrafter"/>
</dbReference>
<sequence length="315" mass="33865">MKTIAADAINRALSFPMLVDALDRAFASNITVPPRLHYDIENPTASRETTLLMMPAWQAGDVAGIKLVTVAPDNAEKGLASILGTYILLDVDTGRMKAMMDAPSLTAKRTAAASALASRYLSSSDSSTLLMVGTGTLSPELIRAHVSVRPIKRVLIWGRSEEKTQAVISQLSDLPLSFEIAPSLEKAVTEADIISVATLSQTPLIKGAWLSPGQHLDMVGAYRPDMREMDDDCLLRGRIFVDNVPGATKETGDIVIPLAQGVISETDIEADLFDLAQQKYIVDRKPADITVFKSVGHALEDLAAAKLVALQEGIE</sequence>
<dbReference type="GO" id="GO:0019752">
    <property type="term" value="P:carboxylic acid metabolic process"/>
    <property type="evidence" value="ECO:0007669"/>
    <property type="project" value="UniProtKB-ARBA"/>
</dbReference>
<reference evidence="2 3" key="1">
    <citation type="submission" date="2016-10" db="EMBL/GenBank/DDBJ databases">
        <authorList>
            <person name="de Groot N.N."/>
        </authorList>
    </citation>
    <scope>NUCLEOTIDE SEQUENCE [LARGE SCALE GENOMIC DNA]</scope>
    <source>
        <strain evidence="2 3">DSM 19706</strain>
    </source>
</reference>
<dbReference type="RefSeq" id="WP_093330309.1">
    <property type="nucleotide sequence ID" value="NZ_AP027363.1"/>
</dbReference>
<dbReference type="OrthoDB" id="9809203at2"/>
<dbReference type="STRING" id="349064.SAMN05660429_02235"/>
<evidence type="ECO:0000313" key="2">
    <source>
        <dbReference type="EMBL" id="SET62131.1"/>
    </source>
</evidence>
<dbReference type="EMBL" id="FOHK01000010">
    <property type="protein sequence ID" value="SET62131.1"/>
    <property type="molecule type" value="Genomic_DNA"/>
</dbReference>
<evidence type="ECO:0000313" key="3">
    <source>
        <dbReference type="Proteomes" id="UP000199308"/>
    </source>
</evidence>
<dbReference type="FunFam" id="3.40.50.720:FF:000311">
    <property type="entry name" value="Ornithine cyclodeaminase"/>
    <property type="match status" value="1"/>
</dbReference>
<dbReference type="AlphaFoldDB" id="A0A1I0FUJ7"/>
<protein>
    <submittedName>
        <fullName evidence="2">Ornithine cyclodeaminase</fullName>
    </submittedName>
</protein>
<dbReference type="Pfam" id="PF02423">
    <property type="entry name" value="OCD_Mu_crystall"/>
    <property type="match status" value="1"/>
</dbReference>